<reference evidence="2 3" key="1">
    <citation type="journal article" date="2017" name="Curr. Biol.">
        <title>The Evolution of Venom by Co-option of Single-Copy Genes.</title>
        <authorList>
            <person name="Martinson E.O."/>
            <person name="Mrinalini"/>
            <person name="Kelkar Y.D."/>
            <person name="Chang C.H."/>
            <person name="Werren J.H."/>
        </authorList>
    </citation>
    <scope>NUCLEOTIDE SEQUENCE [LARGE SCALE GENOMIC DNA]</scope>
    <source>
        <strain evidence="2 3">Alberta</strain>
        <tissue evidence="2">Whole body</tissue>
    </source>
</reference>
<dbReference type="SUPFAM" id="SSF111469">
    <property type="entry name" value="Geminin coiled-coil domain"/>
    <property type="match status" value="1"/>
</dbReference>
<dbReference type="AlphaFoldDB" id="A0A232FJU2"/>
<evidence type="ECO:0008006" key="4">
    <source>
        <dbReference type="Google" id="ProtNLM"/>
    </source>
</evidence>
<feature type="compositionally biased region" description="Basic and acidic residues" evidence="1">
    <location>
        <begin position="81"/>
        <end position="113"/>
    </location>
</feature>
<dbReference type="EMBL" id="NNAY01000103">
    <property type="protein sequence ID" value="OXU30945.1"/>
    <property type="molecule type" value="Genomic_DNA"/>
</dbReference>
<dbReference type="OrthoDB" id="10043826at2759"/>
<sequence length="201" mass="22280">MRPGGSTKVAAVQTTISEEKVRKSLHPLQPAATDKENLVGAGRQLRSTGTGKDAIKNEMSAKMVKGDVKKTVDKAVVAKTETSKKVSEKPKTETRKVQKEGKKDGRVFKDRGVQTEPAGKVKVSRDDLTSEAGPSENYWEVLAERRGVALHDALEENRILHEQLKVYKEMLDESRALVEVLQDMIGEDRNDINNSLDDSRL</sequence>
<protein>
    <recommendedName>
        <fullName evidence="4">Geminin</fullName>
    </recommendedName>
</protein>
<keyword evidence="3" id="KW-1185">Reference proteome</keyword>
<dbReference type="GO" id="GO:0006275">
    <property type="term" value="P:regulation of DNA replication"/>
    <property type="evidence" value="ECO:0007669"/>
    <property type="project" value="InterPro"/>
</dbReference>
<evidence type="ECO:0000313" key="3">
    <source>
        <dbReference type="Proteomes" id="UP000215335"/>
    </source>
</evidence>
<dbReference type="STRING" id="543379.A0A232FJU2"/>
<name>A0A232FJU2_9HYME</name>
<evidence type="ECO:0000256" key="1">
    <source>
        <dbReference type="SAM" id="MobiDB-lite"/>
    </source>
</evidence>
<dbReference type="Proteomes" id="UP000215335">
    <property type="component" value="Unassembled WGS sequence"/>
</dbReference>
<feature type="region of interest" description="Disordered" evidence="1">
    <location>
        <begin position="80"/>
        <end position="133"/>
    </location>
</feature>
<feature type="region of interest" description="Disordered" evidence="1">
    <location>
        <begin position="27"/>
        <end position="58"/>
    </location>
</feature>
<evidence type="ECO:0000313" key="2">
    <source>
        <dbReference type="EMBL" id="OXU30945.1"/>
    </source>
</evidence>
<comment type="caution">
    <text evidence="2">The sequence shown here is derived from an EMBL/GenBank/DDBJ whole genome shotgun (WGS) entry which is preliminary data.</text>
</comment>
<gene>
    <name evidence="2" type="ORF">TSAR_002783</name>
</gene>
<proteinExistence type="predicted"/>
<dbReference type="Pfam" id="PF07412">
    <property type="entry name" value="Geminin"/>
    <property type="match status" value="1"/>
</dbReference>
<organism evidence="2 3">
    <name type="scientific">Trichomalopsis sarcophagae</name>
    <dbReference type="NCBI Taxonomy" id="543379"/>
    <lineage>
        <taxon>Eukaryota</taxon>
        <taxon>Metazoa</taxon>
        <taxon>Ecdysozoa</taxon>
        <taxon>Arthropoda</taxon>
        <taxon>Hexapoda</taxon>
        <taxon>Insecta</taxon>
        <taxon>Pterygota</taxon>
        <taxon>Neoptera</taxon>
        <taxon>Endopterygota</taxon>
        <taxon>Hymenoptera</taxon>
        <taxon>Apocrita</taxon>
        <taxon>Proctotrupomorpha</taxon>
        <taxon>Chalcidoidea</taxon>
        <taxon>Pteromalidae</taxon>
        <taxon>Pteromalinae</taxon>
        <taxon>Trichomalopsis</taxon>
    </lineage>
</organism>
<dbReference type="Gene3D" id="1.20.5.1180">
    <property type="entry name" value="Geminin coiled-coil domain"/>
    <property type="match status" value="1"/>
</dbReference>
<accession>A0A232FJU2</accession>
<dbReference type="InterPro" id="IPR022786">
    <property type="entry name" value="Geminin/Multicilin"/>
</dbReference>